<protein>
    <submittedName>
        <fullName evidence="3">Acyl-CoA synthetase</fullName>
    </submittedName>
</protein>
<dbReference type="KEGG" id="dla:I6G47_10180"/>
<keyword evidence="4" id="KW-1185">Reference proteome</keyword>
<evidence type="ECO:0000259" key="2">
    <source>
        <dbReference type="Pfam" id="PF13193"/>
    </source>
</evidence>
<evidence type="ECO:0000313" key="4">
    <source>
        <dbReference type="Proteomes" id="UP000595064"/>
    </source>
</evidence>
<gene>
    <name evidence="3" type="ORF">I6G47_10180</name>
</gene>
<dbReference type="InterPro" id="IPR045851">
    <property type="entry name" value="AMP-bd_C_sf"/>
</dbReference>
<feature type="domain" description="AMP-dependent synthetase/ligase" evidence="1">
    <location>
        <begin position="26"/>
        <end position="403"/>
    </location>
</feature>
<dbReference type="InterPro" id="IPR050237">
    <property type="entry name" value="ATP-dep_AMP-bd_enzyme"/>
</dbReference>
<accession>A0A7T2YX55</accession>
<dbReference type="EMBL" id="CP065748">
    <property type="protein sequence ID" value="QPS83399.1"/>
    <property type="molecule type" value="Genomic_DNA"/>
</dbReference>
<dbReference type="GO" id="GO:0016877">
    <property type="term" value="F:ligase activity, forming carbon-sulfur bonds"/>
    <property type="evidence" value="ECO:0007669"/>
    <property type="project" value="UniProtKB-ARBA"/>
</dbReference>
<dbReference type="AlphaFoldDB" id="A0A7T2YX55"/>
<sequence>MNRLAPADIAAAPAPQAANLSLLLSQTAALFPDRPGLIQGDRRWTWVQIDARVNALVQGLRALGMQAGDRLLVQSRNGIALFESCWAAFRLGAVWVPVNFRLTPSEVAWLGHASGATAMLAEEGFAGHVDAVRAASPRLRHVITIGRPRESQGEQDYEQLLHDNAGAPASTAHVHADTPLWFFYTSGTTGRPKAAMLTHGQMAFVVTNHLADLIPGTDERDCSIAVAPLSHGAGIHALLNVARGAATVLPTADRLDPAEVWELVQRHRVTNLFTVPTIVKLLVEDPAVDRFDHGSLRYVVYAGAPMYHADQQRALHKLGPVLVQYFGLGEVTGCITVLTPSMHALDDGHSDGSTGTADTLIGTCGRPRTGMEVAILDHRLQPVPTGAIGEICCRGPAVFAGYHDNPEATAQAFRGGWFHTGDLGRLDERGLLYITGRESDMYISGGSNVYPREVEEALLTHPAVAEVAVLGMPDATWGEIGVAVVVARGGADATAGDLTAEALLAHLEGRCARYRWPRQFHFWDALPRSGYGKVVKKEIRERLLQNMTQGKEQAAPTP</sequence>
<dbReference type="Gene3D" id="3.40.50.12780">
    <property type="entry name" value="N-terminal domain of ligase-like"/>
    <property type="match status" value="1"/>
</dbReference>
<dbReference type="InterPro" id="IPR020845">
    <property type="entry name" value="AMP-binding_CS"/>
</dbReference>
<dbReference type="SUPFAM" id="SSF56801">
    <property type="entry name" value="Acetyl-CoA synthetase-like"/>
    <property type="match status" value="1"/>
</dbReference>
<dbReference type="PANTHER" id="PTHR43767">
    <property type="entry name" value="LONG-CHAIN-FATTY-ACID--COA LIGASE"/>
    <property type="match status" value="1"/>
</dbReference>
<dbReference type="Pfam" id="PF13193">
    <property type="entry name" value="AMP-binding_C"/>
    <property type="match status" value="1"/>
</dbReference>
<evidence type="ECO:0000313" key="3">
    <source>
        <dbReference type="EMBL" id="QPS83399.1"/>
    </source>
</evidence>
<dbReference type="PROSITE" id="PS00455">
    <property type="entry name" value="AMP_BINDING"/>
    <property type="match status" value="1"/>
</dbReference>
<dbReference type="InterPro" id="IPR025110">
    <property type="entry name" value="AMP-bd_C"/>
</dbReference>
<dbReference type="PANTHER" id="PTHR43767:SF7">
    <property type="entry name" value="MEDIUM_LONG-CHAIN-FATTY-ACID--COA LIGASE FADD8"/>
    <property type="match status" value="1"/>
</dbReference>
<organism evidence="3 4">
    <name type="scientific">Delftia lacustris</name>
    <dbReference type="NCBI Taxonomy" id="558537"/>
    <lineage>
        <taxon>Bacteria</taxon>
        <taxon>Pseudomonadati</taxon>
        <taxon>Pseudomonadota</taxon>
        <taxon>Betaproteobacteria</taxon>
        <taxon>Burkholderiales</taxon>
        <taxon>Comamonadaceae</taxon>
        <taxon>Delftia</taxon>
    </lineage>
</organism>
<dbReference type="RefSeq" id="WP_016453059.1">
    <property type="nucleotide sequence ID" value="NZ_CP065748.1"/>
</dbReference>
<name>A0A7T2YX55_9BURK</name>
<dbReference type="InterPro" id="IPR000873">
    <property type="entry name" value="AMP-dep_synth/lig_dom"/>
</dbReference>
<dbReference type="Gene3D" id="3.30.300.30">
    <property type="match status" value="1"/>
</dbReference>
<proteinExistence type="predicted"/>
<reference evidence="3 4" key="1">
    <citation type="submission" date="2020-12" db="EMBL/GenBank/DDBJ databases">
        <title>FDA dAtabase for Regulatory Grade micrObial Sequences (FDA-ARGOS): Supporting development and validation of Infectious Disease Dx tests.</title>
        <authorList>
            <person name="Sproer C."/>
            <person name="Gronow S."/>
            <person name="Severitt S."/>
            <person name="Schroder I."/>
            <person name="Tallon L."/>
            <person name="Sadzewicz L."/>
            <person name="Zhao X."/>
            <person name="Boylan J."/>
            <person name="Ott S."/>
            <person name="Bowen H."/>
            <person name="Vavikolanu K."/>
            <person name="Mehta A."/>
            <person name="Aluvathingal J."/>
            <person name="Nadendla S."/>
            <person name="Lowell S."/>
            <person name="Myers T."/>
            <person name="Yan Y."/>
            <person name="Sichtig H."/>
        </authorList>
    </citation>
    <scope>NUCLEOTIDE SEQUENCE [LARGE SCALE GENOMIC DNA]</scope>
    <source>
        <strain evidence="3 4">FDAARGOS_890</strain>
    </source>
</reference>
<dbReference type="Proteomes" id="UP000595064">
    <property type="component" value="Chromosome"/>
</dbReference>
<dbReference type="Pfam" id="PF00501">
    <property type="entry name" value="AMP-binding"/>
    <property type="match status" value="1"/>
</dbReference>
<dbReference type="NCBIfam" id="NF005676">
    <property type="entry name" value="PRK07470.1"/>
    <property type="match status" value="1"/>
</dbReference>
<dbReference type="InterPro" id="IPR042099">
    <property type="entry name" value="ANL_N_sf"/>
</dbReference>
<evidence type="ECO:0000259" key="1">
    <source>
        <dbReference type="Pfam" id="PF00501"/>
    </source>
</evidence>
<feature type="domain" description="AMP-binding enzyme C-terminal" evidence="2">
    <location>
        <begin position="453"/>
        <end position="533"/>
    </location>
</feature>